<dbReference type="HOGENOM" id="CLU_813754_0_0_1"/>
<dbReference type="RefSeq" id="XP_029764950.1">
    <property type="nucleotide sequence ID" value="XM_029909601.1"/>
</dbReference>
<name>A0A074XT21_AURPU</name>
<keyword evidence="3" id="KW-1185">Reference proteome</keyword>
<accession>A0A074XT21</accession>
<feature type="compositionally biased region" description="Basic and acidic residues" evidence="1">
    <location>
        <begin position="59"/>
        <end position="69"/>
    </location>
</feature>
<proteinExistence type="predicted"/>
<organism evidence="2 3">
    <name type="scientific">Aureobasidium pullulans EXF-150</name>
    <dbReference type="NCBI Taxonomy" id="1043002"/>
    <lineage>
        <taxon>Eukaryota</taxon>
        <taxon>Fungi</taxon>
        <taxon>Dikarya</taxon>
        <taxon>Ascomycota</taxon>
        <taxon>Pezizomycotina</taxon>
        <taxon>Dothideomycetes</taxon>
        <taxon>Dothideomycetidae</taxon>
        <taxon>Dothideales</taxon>
        <taxon>Saccotheciaceae</taxon>
        <taxon>Aureobasidium</taxon>
    </lineage>
</organism>
<sequence length="338" mass="38330">MATNQQPTSRIPLRVDSIPTNQSSTRSLNNGRPATPNLSKPQHLRLSHKVLSTIYESSLDEKKQKEREATWSIRPVDQNEEEEQQSLRSQASSPNSELDTSLASTKPTTVSASQNSTSLEDPCPIDSYMEAYAKYRLLNLKTQKRNAATNLHIALDKTQFLTNQLHNSMVPFHLLITVLNKLIGSSPILKDLRERTSDQQITVSKQTEDFRLSLRDLLKSNHSLIAECENLLKTSADSNLELFTQERLAVNRLLATFSSNQNIKAQRDDQLELQQDVIAKFNEYVGGLIEGLEVQNIGLEKLVGDINRGVRCLEEEIHAYVRDKKSLRGMVCRMFDRR</sequence>
<evidence type="ECO:0000256" key="1">
    <source>
        <dbReference type="SAM" id="MobiDB-lite"/>
    </source>
</evidence>
<reference evidence="2 3" key="1">
    <citation type="journal article" date="2014" name="BMC Genomics">
        <title>Genome sequencing of four Aureobasidium pullulans varieties: biotechnological potential, stress tolerance, and description of new species.</title>
        <authorList>
            <person name="Gostin Ar C."/>
            <person name="Ohm R.A."/>
            <person name="Kogej T."/>
            <person name="Sonjak S."/>
            <person name="Turk M."/>
            <person name="Zajc J."/>
            <person name="Zalar P."/>
            <person name="Grube M."/>
            <person name="Sun H."/>
            <person name="Han J."/>
            <person name="Sharma A."/>
            <person name="Chiniquy J."/>
            <person name="Ngan C.Y."/>
            <person name="Lipzen A."/>
            <person name="Barry K."/>
            <person name="Grigoriev I.V."/>
            <person name="Gunde-Cimerman N."/>
        </authorList>
    </citation>
    <scope>NUCLEOTIDE SEQUENCE [LARGE SCALE GENOMIC DNA]</scope>
    <source>
        <strain evidence="2 3">EXF-150</strain>
    </source>
</reference>
<dbReference type="GeneID" id="40751907"/>
<feature type="region of interest" description="Disordered" evidence="1">
    <location>
        <begin position="1"/>
        <end position="123"/>
    </location>
</feature>
<evidence type="ECO:0000313" key="3">
    <source>
        <dbReference type="Proteomes" id="UP000030706"/>
    </source>
</evidence>
<dbReference type="OrthoDB" id="10621812at2759"/>
<gene>
    <name evidence="2" type="ORF">M438DRAFT_402579</name>
</gene>
<dbReference type="Proteomes" id="UP000030706">
    <property type="component" value="Unassembled WGS sequence"/>
</dbReference>
<dbReference type="AlphaFoldDB" id="A0A074XT21"/>
<dbReference type="EMBL" id="KL584975">
    <property type="protein sequence ID" value="KEQ88763.1"/>
    <property type="molecule type" value="Genomic_DNA"/>
</dbReference>
<evidence type="ECO:0000313" key="2">
    <source>
        <dbReference type="EMBL" id="KEQ88763.1"/>
    </source>
</evidence>
<feature type="compositionally biased region" description="Polar residues" evidence="1">
    <location>
        <begin position="86"/>
        <end position="119"/>
    </location>
</feature>
<feature type="compositionally biased region" description="Polar residues" evidence="1">
    <location>
        <begin position="18"/>
        <end position="40"/>
    </location>
</feature>
<protein>
    <submittedName>
        <fullName evidence="2">Uncharacterized protein</fullName>
    </submittedName>
</protein>